<evidence type="ECO:0000256" key="3">
    <source>
        <dbReference type="SAM" id="SignalP"/>
    </source>
</evidence>
<dbReference type="GO" id="GO:0005507">
    <property type="term" value="F:copper ion binding"/>
    <property type="evidence" value="ECO:0007669"/>
    <property type="project" value="InterPro"/>
</dbReference>
<dbReference type="PANTHER" id="PTHR11709">
    <property type="entry name" value="MULTI-COPPER OXIDASE"/>
    <property type="match status" value="1"/>
</dbReference>
<comment type="similarity">
    <text evidence="1">Belongs to the multicopper oxidase family.</text>
</comment>
<protein>
    <submittedName>
        <fullName evidence="5">Cupredoxin</fullName>
    </submittedName>
</protein>
<feature type="signal peptide" evidence="3">
    <location>
        <begin position="1"/>
        <end position="16"/>
    </location>
</feature>
<dbReference type="Gene3D" id="2.60.40.420">
    <property type="entry name" value="Cupredoxins - blue copper proteins"/>
    <property type="match status" value="1"/>
</dbReference>
<gene>
    <name evidence="5" type="ORF">BCV72DRAFT_65380</name>
</gene>
<dbReference type="Pfam" id="PF07732">
    <property type="entry name" value="Cu-oxidase_3"/>
    <property type="match status" value="1"/>
</dbReference>
<dbReference type="SUPFAM" id="SSF49503">
    <property type="entry name" value="Cupredoxins"/>
    <property type="match status" value="2"/>
</dbReference>
<organism evidence="5">
    <name type="scientific">Rhizopus microsporus var. microsporus</name>
    <dbReference type="NCBI Taxonomy" id="86635"/>
    <lineage>
        <taxon>Eukaryota</taxon>
        <taxon>Fungi</taxon>
        <taxon>Fungi incertae sedis</taxon>
        <taxon>Mucoromycota</taxon>
        <taxon>Mucoromycotina</taxon>
        <taxon>Mucoromycetes</taxon>
        <taxon>Mucorales</taxon>
        <taxon>Mucorineae</taxon>
        <taxon>Rhizopodaceae</taxon>
        <taxon>Rhizopus</taxon>
    </lineage>
</organism>
<dbReference type="PANTHER" id="PTHR11709:SF486">
    <property type="entry name" value="MULTICOPPER OXIDASE"/>
    <property type="match status" value="1"/>
</dbReference>
<keyword evidence="3" id="KW-0732">Signal</keyword>
<dbReference type="AlphaFoldDB" id="A0A1X0QQ05"/>
<feature type="domain" description="Plastocyanin-like" evidence="4">
    <location>
        <begin position="94"/>
        <end position="197"/>
    </location>
</feature>
<sequence>MKLFLLLCIIINTVYAVDYFDILKKEVYEKPSGKVRTFYMTAEEEIWDYAIHSLKNKVPVKNGLGTKYYKALYYEYTDSTFTKKKKKPEWQGNMGPVLRAEVGDTIVVHFWNKATRPVTMHPHGVFYEFENEGAIFKDGYEKAAIEPNQKFTYTWTVPPRAGPGPTDENSVVWGYHSHISEGDIYAGLYGAIVVYRPDTLSDKEVVTCLFISDERQSAYFDKSVSTLYDKAKLKDDTGMHSTNNGFHVINGLVNSSPIDLVFKKKKVVWHLIGWGTFWDTQYVKWENARVTLNGKRTHQVRLYPASFYTVTLQFKESGQWKFGYLDRESEGMIMHYNVSL</sequence>
<evidence type="ECO:0000313" key="5">
    <source>
        <dbReference type="EMBL" id="ORE01824.1"/>
    </source>
</evidence>
<dbReference type="InterPro" id="IPR008972">
    <property type="entry name" value="Cupredoxin"/>
</dbReference>
<feature type="chain" id="PRO_5012462218" evidence="3">
    <location>
        <begin position="17"/>
        <end position="340"/>
    </location>
</feature>
<accession>A0A1X0QQ05</accession>
<keyword evidence="2" id="KW-0186">Copper</keyword>
<reference evidence="5" key="1">
    <citation type="journal article" date="2016" name="Proc. Natl. Acad. Sci. U.S.A.">
        <title>Lipid metabolic changes in an early divergent fungus govern the establishment of a mutualistic symbiosis with endobacteria.</title>
        <authorList>
            <person name="Lastovetsky O.A."/>
            <person name="Gaspar M.L."/>
            <person name="Mondo S.J."/>
            <person name="LaButti K.M."/>
            <person name="Sandor L."/>
            <person name="Grigoriev I.V."/>
            <person name="Henry S.A."/>
            <person name="Pawlowska T.E."/>
        </authorList>
    </citation>
    <scope>NUCLEOTIDE SEQUENCE [LARGE SCALE GENOMIC DNA]</scope>
    <source>
        <strain evidence="5">ATCC 52814</strain>
    </source>
</reference>
<evidence type="ECO:0000259" key="4">
    <source>
        <dbReference type="Pfam" id="PF07732"/>
    </source>
</evidence>
<dbReference type="GO" id="GO:0016491">
    <property type="term" value="F:oxidoreductase activity"/>
    <property type="evidence" value="ECO:0007669"/>
    <property type="project" value="TreeGrafter"/>
</dbReference>
<dbReference type="EMBL" id="KV922095">
    <property type="protein sequence ID" value="ORE01824.1"/>
    <property type="molecule type" value="Genomic_DNA"/>
</dbReference>
<evidence type="ECO:0000256" key="1">
    <source>
        <dbReference type="ARBA" id="ARBA00010609"/>
    </source>
</evidence>
<dbReference type="InterPro" id="IPR045087">
    <property type="entry name" value="Cu-oxidase_fam"/>
</dbReference>
<dbReference type="VEuPathDB" id="FungiDB:BCV72DRAFT_65380"/>
<name>A0A1X0QQ05_RHIZD</name>
<proteinExistence type="inferred from homology"/>
<dbReference type="Proteomes" id="UP000242414">
    <property type="component" value="Unassembled WGS sequence"/>
</dbReference>
<dbReference type="InterPro" id="IPR011707">
    <property type="entry name" value="Cu-oxidase-like_N"/>
</dbReference>
<dbReference type="OrthoDB" id="2121828at2759"/>
<evidence type="ECO:0000256" key="2">
    <source>
        <dbReference type="ARBA" id="ARBA00023008"/>
    </source>
</evidence>